<keyword evidence="2" id="KW-0802">TPR repeat</keyword>
<dbReference type="Proteomes" id="UP000266841">
    <property type="component" value="Unassembled WGS sequence"/>
</dbReference>
<evidence type="ECO:0000313" key="5">
    <source>
        <dbReference type="Proteomes" id="UP000266841"/>
    </source>
</evidence>
<sequence length="454" mass="51025">AEGLSLIDRCIDHTPTAVDFYELKARLLEAGGDVGRAADVVDAGRDLDHQDRYINNLATRLLMRAGREDDARDRIAMFTRHEGDPERNLYDMQCVWYELELADCCRRKGDLGRGLRKYMAVIKHYQDFHDDQFDFHAYCIRKVTLRSYCDLLRFEDDIWGLPLYGRAAEAVIGIHLHLLDNPVVDDREVEPDYSNMTPAERKKAKNIARKKKKKLEQQRKESAEDARAKDGKNGNSNKKKAKPHVIDEDPEGKELLKLDHLDEARKYATILARHAPRRVSSWAWQYDVSIRRGKYLMALQALFKMRGISPTSHELFSRTVDFAQKLASRPAEQKCSEAAEGVISSEFPDLMSGESLPDFVASAARDVKSDPLSSLPMRTAVAKALVSTGAGSKADAAALILDSELNTGRGVDMETCRAALDFMGTLGSDNKNAMAALVKARFPFFEVGSRCPRL</sequence>
<dbReference type="OrthoDB" id="10263032at2759"/>
<dbReference type="InterPro" id="IPR021183">
    <property type="entry name" value="NatA_aux_su"/>
</dbReference>
<evidence type="ECO:0000256" key="2">
    <source>
        <dbReference type="ARBA" id="ARBA00022803"/>
    </source>
</evidence>
<dbReference type="InterPro" id="IPR011990">
    <property type="entry name" value="TPR-like_helical_dom_sf"/>
</dbReference>
<dbReference type="Gene3D" id="1.25.40.1010">
    <property type="match status" value="1"/>
</dbReference>
<organism evidence="4 5">
    <name type="scientific">Thalassiosira oceanica</name>
    <name type="common">Marine diatom</name>
    <dbReference type="NCBI Taxonomy" id="159749"/>
    <lineage>
        <taxon>Eukaryota</taxon>
        <taxon>Sar</taxon>
        <taxon>Stramenopiles</taxon>
        <taxon>Ochrophyta</taxon>
        <taxon>Bacillariophyta</taxon>
        <taxon>Coscinodiscophyceae</taxon>
        <taxon>Thalassiosirophycidae</taxon>
        <taxon>Thalassiosirales</taxon>
        <taxon>Thalassiosiraceae</taxon>
        <taxon>Thalassiosira</taxon>
    </lineage>
</organism>
<reference evidence="4 5" key="1">
    <citation type="journal article" date="2012" name="Genome Biol.">
        <title>Genome and low-iron response of an oceanic diatom adapted to chronic iron limitation.</title>
        <authorList>
            <person name="Lommer M."/>
            <person name="Specht M."/>
            <person name="Roy A.S."/>
            <person name="Kraemer L."/>
            <person name="Andreson R."/>
            <person name="Gutowska M.A."/>
            <person name="Wolf J."/>
            <person name="Bergner S.V."/>
            <person name="Schilhabel M.B."/>
            <person name="Klostermeier U.C."/>
            <person name="Beiko R.G."/>
            <person name="Rosenstiel P."/>
            <person name="Hippler M."/>
            <person name="Laroche J."/>
        </authorList>
    </citation>
    <scope>NUCLEOTIDE SEQUENCE [LARGE SCALE GENOMIC DNA]</scope>
    <source>
        <strain evidence="4 5">CCMP1005</strain>
    </source>
</reference>
<gene>
    <name evidence="4" type="ORF">THAOC_01350</name>
</gene>
<keyword evidence="1" id="KW-0677">Repeat</keyword>
<feature type="region of interest" description="Disordered" evidence="3">
    <location>
        <begin position="189"/>
        <end position="251"/>
    </location>
</feature>
<name>K0TIJ2_THAOC</name>
<proteinExistence type="predicted"/>
<evidence type="ECO:0000256" key="1">
    <source>
        <dbReference type="ARBA" id="ARBA00022737"/>
    </source>
</evidence>
<protein>
    <submittedName>
        <fullName evidence="4">Uncharacterized protein</fullName>
    </submittedName>
</protein>
<dbReference type="Pfam" id="PF12569">
    <property type="entry name" value="NatA_aux_su"/>
    <property type="match status" value="1"/>
</dbReference>
<dbReference type="OMA" id="CTHICEV"/>
<dbReference type="EMBL" id="AGNL01001608">
    <property type="protein sequence ID" value="EJK76859.1"/>
    <property type="molecule type" value="Genomic_DNA"/>
</dbReference>
<dbReference type="PANTHER" id="PTHR22767">
    <property type="entry name" value="N-TERMINAL ACETYLTRANSFERASE-RELATED"/>
    <property type="match status" value="1"/>
</dbReference>
<dbReference type="PANTHER" id="PTHR22767:SF2">
    <property type="entry name" value="N(ALPHA)-ACETYLTRANSFERASE 15_16, ISOFORM A"/>
    <property type="match status" value="1"/>
</dbReference>
<evidence type="ECO:0000256" key="3">
    <source>
        <dbReference type="SAM" id="MobiDB-lite"/>
    </source>
</evidence>
<dbReference type="GO" id="GO:0005737">
    <property type="term" value="C:cytoplasm"/>
    <property type="evidence" value="ECO:0007669"/>
    <property type="project" value="UniProtKB-ARBA"/>
</dbReference>
<accession>K0TIJ2</accession>
<keyword evidence="5" id="KW-1185">Reference proteome</keyword>
<comment type="caution">
    <text evidence="4">The sequence shown here is derived from an EMBL/GenBank/DDBJ whole genome shotgun (WGS) entry which is preliminary data.</text>
</comment>
<evidence type="ECO:0000313" key="4">
    <source>
        <dbReference type="EMBL" id="EJK76859.1"/>
    </source>
</evidence>
<feature type="compositionally biased region" description="Basic residues" evidence="3">
    <location>
        <begin position="202"/>
        <end position="214"/>
    </location>
</feature>
<dbReference type="AlphaFoldDB" id="K0TIJ2"/>
<dbReference type="Gene3D" id="1.25.40.1040">
    <property type="match status" value="1"/>
</dbReference>
<feature type="non-terminal residue" evidence="4">
    <location>
        <position position="1"/>
    </location>
</feature>
<dbReference type="SUPFAM" id="SSF48452">
    <property type="entry name" value="TPR-like"/>
    <property type="match status" value="1"/>
</dbReference>
<dbReference type="eggNOG" id="KOG1156">
    <property type="taxonomic scope" value="Eukaryota"/>
</dbReference>
<feature type="compositionally biased region" description="Basic and acidic residues" evidence="3">
    <location>
        <begin position="215"/>
        <end position="232"/>
    </location>
</feature>